<reference evidence="3" key="1">
    <citation type="submission" date="2018-11" db="EMBL/GenBank/DDBJ databases">
        <title>Henneguya salminicola genome and transcriptome.</title>
        <authorList>
            <person name="Yahalomi D."/>
            <person name="Atkinson S.D."/>
            <person name="Neuhof M."/>
            <person name="Chang E.S."/>
            <person name="Philippe H."/>
            <person name="Cartwright P."/>
            <person name="Bartholomew J.L."/>
            <person name="Huchon D."/>
        </authorList>
    </citation>
    <scope>NUCLEOTIDE SEQUENCE</scope>
    <source>
        <strain evidence="3">Hz1</strain>
        <tissue evidence="3">Whole</tissue>
    </source>
</reference>
<dbReference type="InterPro" id="IPR036436">
    <property type="entry name" value="Disintegrin_dom_sf"/>
</dbReference>
<dbReference type="PROSITE" id="PS50214">
    <property type="entry name" value="DISINTEGRIN_2"/>
    <property type="match status" value="1"/>
</dbReference>
<dbReference type="SUPFAM" id="SSF57552">
    <property type="entry name" value="Blood coagulation inhibitor (disintegrin)"/>
    <property type="match status" value="1"/>
</dbReference>
<dbReference type="InterPro" id="IPR001762">
    <property type="entry name" value="Disintegrin_dom"/>
</dbReference>
<dbReference type="Gene3D" id="4.10.70.10">
    <property type="entry name" value="Disintegrin domain"/>
    <property type="match status" value="1"/>
</dbReference>
<feature type="domain" description="Disintegrin" evidence="2">
    <location>
        <begin position="16"/>
        <end position="107"/>
    </location>
</feature>
<dbReference type="EMBL" id="GHBP01005223">
    <property type="protein sequence ID" value="NDJ93828.1"/>
    <property type="molecule type" value="Transcribed_RNA"/>
</dbReference>
<evidence type="ECO:0000259" key="2">
    <source>
        <dbReference type="PROSITE" id="PS50214"/>
    </source>
</evidence>
<name>A0A6G3MIE6_HENSL</name>
<sequence length="139" mass="15651">MAKNEVPFKSIKLRLFAKCGDGVVDGGEECDCGPFELCHNITSRGKGCNHKTCKFTRRRYQCTHGQCCNNFKFTKSNLCRASIGECDITEYCDGKSSACPADRVKQNYDLCNYKPGFCYSGNCVNMHKMCQLAYSSRFN</sequence>
<proteinExistence type="predicted"/>
<feature type="disulfide bond" evidence="1">
    <location>
        <begin position="79"/>
        <end position="99"/>
    </location>
</feature>
<dbReference type="SMART" id="SM00050">
    <property type="entry name" value="DISIN"/>
    <property type="match status" value="1"/>
</dbReference>
<keyword evidence="1" id="KW-1015">Disulfide bond</keyword>
<dbReference type="AlphaFoldDB" id="A0A6G3MIE6"/>
<dbReference type="Pfam" id="PF00200">
    <property type="entry name" value="Disintegrin"/>
    <property type="match status" value="1"/>
</dbReference>
<dbReference type="PANTHER" id="PTHR11905">
    <property type="entry name" value="ADAM A DISINTEGRIN AND METALLOPROTEASE DOMAIN"/>
    <property type="match status" value="1"/>
</dbReference>
<keyword evidence="3" id="KW-0401">Integrin</keyword>
<organism evidence="3">
    <name type="scientific">Henneguya salminicola</name>
    <name type="common">Myxosporean</name>
    <dbReference type="NCBI Taxonomy" id="69463"/>
    <lineage>
        <taxon>Eukaryota</taxon>
        <taxon>Metazoa</taxon>
        <taxon>Cnidaria</taxon>
        <taxon>Myxozoa</taxon>
        <taxon>Myxosporea</taxon>
        <taxon>Bivalvulida</taxon>
        <taxon>Platysporina</taxon>
        <taxon>Myxobolidae</taxon>
        <taxon>Henneguya</taxon>
    </lineage>
</organism>
<dbReference type="GO" id="GO:0007229">
    <property type="term" value="P:integrin-mediated signaling pathway"/>
    <property type="evidence" value="ECO:0007669"/>
    <property type="project" value="UniProtKB-KW"/>
</dbReference>
<evidence type="ECO:0000313" key="3">
    <source>
        <dbReference type="EMBL" id="NDJ93828.1"/>
    </source>
</evidence>
<dbReference type="PANTHER" id="PTHR11905:SF159">
    <property type="entry name" value="ADAM METALLOPROTEASE"/>
    <property type="match status" value="1"/>
</dbReference>
<evidence type="ECO:0000256" key="1">
    <source>
        <dbReference type="PROSITE-ProRule" id="PRU00068"/>
    </source>
</evidence>
<accession>A0A6G3MIE6</accession>
<protein>
    <submittedName>
        <fullName evidence="3">Disintegrin-like halysetin (Trinotate prediction)</fullName>
    </submittedName>
</protein>